<evidence type="ECO:0000313" key="2">
    <source>
        <dbReference type="EMBL" id="RGR56405.1"/>
    </source>
</evidence>
<evidence type="ECO:0000313" key="4">
    <source>
        <dbReference type="EMBL" id="RHE34079.1"/>
    </source>
</evidence>
<feature type="transmembrane region" description="Helical" evidence="1">
    <location>
        <begin position="6"/>
        <end position="28"/>
    </location>
</feature>
<keyword evidence="1" id="KW-0812">Transmembrane</keyword>
<proteinExistence type="predicted"/>
<dbReference type="Proteomes" id="UP000266066">
    <property type="component" value="Unassembled WGS sequence"/>
</dbReference>
<name>A0A395V4Q0_9FIRM</name>
<organism evidence="2 5">
    <name type="scientific">Agathobacter rectalis</name>
    <dbReference type="NCBI Taxonomy" id="39491"/>
    <lineage>
        <taxon>Bacteria</taxon>
        <taxon>Bacillati</taxon>
        <taxon>Bacillota</taxon>
        <taxon>Clostridia</taxon>
        <taxon>Lachnospirales</taxon>
        <taxon>Lachnospiraceae</taxon>
        <taxon>Agathobacter</taxon>
    </lineage>
</organism>
<dbReference type="Proteomes" id="UP000284296">
    <property type="component" value="Unassembled WGS sequence"/>
</dbReference>
<evidence type="ECO:0000256" key="1">
    <source>
        <dbReference type="SAM" id="Phobius"/>
    </source>
</evidence>
<comment type="caution">
    <text evidence="2">The sequence shown here is derived from an EMBL/GenBank/DDBJ whole genome shotgun (WGS) entry which is preliminary data.</text>
</comment>
<sequence length="154" mass="16959">MKEIMQTYGAMIVAVVVGIALLSGFGALKNKMSVAFAPQDILSENSANNNYDGMKNIPVPGIELKEKMRQNAVSYSVYDLLDVTAHEDNLDKLEVYALYDSGRNDCTHSVSADGRSLSFPDYGVYDMHVRITCKNGTKDHVRISVPINRKVVGL</sequence>
<evidence type="ECO:0000313" key="7">
    <source>
        <dbReference type="Proteomes" id="UP000285290"/>
    </source>
</evidence>
<dbReference type="EMBL" id="QRUJ01000002">
    <property type="protein sequence ID" value="RGR56405.1"/>
    <property type="molecule type" value="Genomic_DNA"/>
</dbReference>
<keyword evidence="1" id="KW-1133">Transmembrane helix</keyword>
<dbReference type="EMBL" id="QSKC01000002">
    <property type="protein sequence ID" value="RHE34079.1"/>
    <property type="molecule type" value="Genomic_DNA"/>
</dbReference>
<gene>
    <name evidence="4" type="ORF">DW753_02010</name>
    <name evidence="3" type="ORF">DWX06_02530</name>
    <name evidence="2" type="ORF">DWY38_03515</name>
</gene>
<evidence type="ECO:0000313" key="5">
    <source>
        <dbReference type="Proteomes" id="UP000266066"/>
    </source>
</evidence>
<protein>
    <submittedName>
        <fullName evidence="2">Uncharacterized protein</fullName>
    </submittedName>
</protein>
<dbReference type="EMBL" id="QRXG01000003">
    <property type="protein sequence ID" value="RGT83547.1"/>
    <property type="molecule type" value="Genomic_DNA"/>
</dbReference>
<dbReference type="RefSeq" id="WP_117996254.1">
    <property type="nucleotide sequence ID" value="NZ_QRUJ01000002.1"/>
</dbReference>
<evidence type="ECO:0000313" key="6">
    <source>
        <dbReference type="Proteomes" id="UP000284296"/>
    </source>
</evidence>
<keyword evidence="1" id="KW-0472">Membrane</keyword>
<evidence type="ECO:0000313" key="3">
    <source>
        <dbReference type="EMBL" id="RGT83547.1"/>
    </source>
</evidence>
<dbReference type="Proteomes" id="UP000285290">
    <property type="component" value="Unassembled WGS sequence"/>
</dbReference>
<dbReference type="AlphaFoldDB" id="A0A395V4Q0"/>
<accession>A0A395V4Q0</accession>
<reference evidence="5 6" key="1">
    <citation type="submission" date="2018-08" db="EMBL/GenBank/DDBJ databases">
        <title>A genome reference for cultivated species of the human gut microbiota.</title>
        <authorList>
            <person name="Zou Y."/>
            <person name="Xue W."/>
            <person name="Luo G."/>
        </authorList>
    </citation>
    <scope>NUCLEOTIDE SEQUENCE [LARGE SCALE GENOMIC DNA]</scope>
    <source>
        <strain evidence="3 6">AF18-16LB</strain>
        <strain evidence="2 5">AF25-15</strain>
        <strain evidence="4 7">AM29-10</strain>
    </source>
</reference>